<evidence type="ECO:0000259" key="3">
    <source>
        <dbReference type="Pfam" id="PF13407"/>
    </source>
</evidence>
<reference evidence="4 5" key="1">
    <citation type="submission" date="2020-08" db="EMBL/GenBank/DDBJ databases">
        <title>Sequencing the genomes of 1000 actinobacteria strains.</title>
        <authorList>
            <person name="Klenk H.-P."/>
        </authorList>
    </citation>
    <scope>NUCLEOTIDE SEQUENCE [LARGE SCALE GENOMIC DNA]</scope>
    <source>
        <strain evidence="4 5">DSM 12511</strain>
    </source>
</reference>
<evidence type="ECO:0000313" key="4">
    <source>
        <dbReference type="EMBL" id="MBB6392475.1"/>
    </source>
</evidence>
<dbReference type="Proteomes" id="UP000537775">
    <property type="component" value="Unassembled WGS sequence"/>
</dbReference>
<dbReference type="InterPro" id="IPR050555">
    <property type="entry name" value="Bact_Solute-Bind_Prot2"/>
</dbReference>
<evidence type="ECO:0000313" key="5">
    <source>
        <dbReference type="Proteomes" id="UP000537775"/>
    </source>
</evidence>
<proteinExistence type="predicted"/>
<keyword evidence="5" id="KW-1185">Reference proteome</keyword>
<name>A0A7X0KVQ1_9MICO</name>
<comment type="subcellular location">
    <subcellularLocation>
        <location evidence="1">Cell envelope</location>
    </subcellularLocation>
</comment>
<dbReference type="PANTHER" id="PTHR30036">
    <property type="entry name" value="D-XYLOSE-BINDING PERIPLASMIC PROTEIN"/>
    <property type="match status" value="1"/>
</dbReference>
<evidence type="ECO:0000256" key="1">
    <source>
        <dbReference type="ARBA" id="ARBA00004196"/>
    </source>
</evidence>
<dbReference type="PANTHER" id="PTHR30036:SF1">
    <property type="entry name" value="D-XYLOSE-BINDING PERIPLASMIC PROTEIN"/>
    <property type="match status" value="1"/>
</dbReference>
<dbReference type="AlphaFoldDB" id="A0A7X0KVQ1"/>
<protein>
    <submittedName>
        <fullName evidence="4">D-xylose transport system substrate-binding protein</fullName>
    </submittedName>
</protein>
<feature type="domain" description="Periplasmic binding protein" evidence="3">
    <location>
        <begin position="87"/>
        <end position="305"/>
    </location>
</feature>
<dbReference type="RefSeq" id="WP_184751536.1">
    <property type="nucleotide sequence ID" value="NZ_BAAAJR010000001.1"/>
</dbReference>
<accession>A0A7X0KVQ1</accession>
<dbReference type="EMBL" id="JACHML010000001">
    <property type="protein sequence ID" value="MBB6392475.1"/>
    <property type="molecule type" value="Genomic_DNA"/>
</dbReference>
<sequence length="360" mass="35519">MRWAPSGVTAPGRAVLAAGMALAVAVVLSGCAILSTGQESSEAAGRRACGILPGGPDAASRWADLDAPLLRESLSAEGFTVDIRLVPAAEYSSAADDLLSGGCRVLLLTDQDGAGEPVALRAADRGVPVLAYDRPVTAADAAVGFDAGAIGSLAATALTDALTAAEVDPATAVIVTAPGDPSDPRSAEFTRGATETLEAAGAAPSRSLAGVWDEFRTGISFARALSALDGEIDAVWAADDANAAGAIDVLADSGAEGVIVVGQGASLTGLRNILLGRQTATVYTPVALEVDAAAEAAVALARGEEPATAAALDDGTPFIAVQPQIVGVDQVADVVADGGVTVGELCAGDVADACARHGLG</sequence>
<keyword evidence="2" id="KW-0732">Signal</keyword>
<evidence type="ECO:0000256" key="2">
    <source>
        <dbReference type="ARBA" id="ARBA00022729"/>
    </source>
</evidence>
<dbReference type="SUPFAM" id="SSF53822">
    <property type="entry name" value="Periplasmic binding protein-like I"/>
    <property type="match status" value="1"/>
</dbReference>
<dbReference type="GO" id="GO:0030288">
    <property type="term" value="C:outer membrane-bounded periplasmic space"/>
    <property type="evidence" value="ECO:0007669"/>
    <property type="project" value="TreeGrafter"/>
</dbReference>
<organism evidence="4 5">
    <name type="scientific">Microbacterium thalassium</name>
    <dbReference type="NCBI Taxonomy" id="362649"/>
    <lineage>
        <taxon>Bacteria</taxon>
        <taxon>Bacillati</taxon>
        <taxon>Actinomycetota</taxon>
        <taxon>Actinomycetes</taxon>
        <taxon>Micrococcales</taxon>
        <taxon>Microbacteriaceae</taxon>
        <taxon>Microbacterium</taxon>
    </lineage>
</organism>
<dbReference type="Gene3D" id="3.40.50.2300">
    <property type="match status" value="2"/>
</dbReference>
<dbReference type="Pfam" id="PF13407">
    <property type="entry name" value="Peripla_BP_4"/>
    <property type="match status" value="1"/>
</dbReference>
<dbReference type="PROSITE" id="PS51257">
    <property type="entry name" value="PROKAR_LIPOPROTEIN"/>
    <property type="match status" value="1"/>
</dbReference>
<dbReference type="InterPro" id="IPR028082">
    <property type="entry name" value="Peripla_BP_I"/>
</dbReference>
<dbReference type="GO" id="GO:0030246">
    <property type="term" value="F:carbohydrate binding"/>
    <property type="evidence" value="ECO:0007669"/>
    <property type="project" value="TreeGrafter"/>
</dbReference>
<dbReference type="InterPro" id="IPR025997">
    <property type="entry name" value="SBP_2_dom"/>
</dbReference>
<comment type="caution">
    <text evidence="4">The sequence shown here is derived from an EMBL/GenBank/DDBJ whole genome shotgun (WGS) entry which is preliminary data.</text>
</comment>
<gene>
    <name evidence="4" type="ORF">HD594_002788</name>
</gene>